<evidence type="ECO:0000259" key="1">
    <source>
        <dbReference type="Pfam" id="PF00753"/>
    </source>
</evidence>
<feature type="domain" description="Metallo-beta-lactamase" evidence="1">
    <location>
        <begin position="47"/>
        <end position="106"/>
    </location>
</feature>
<dbReference type="HOGENOM" id="CLU_1334706_0_0_1"/>
<name>F8NW46_SERL9</name>
<protein>
    <recommendedName>
        <fullName evidence="1">Metallo-beta-lactamase domain-containing protein</fullName>
    </recommendedName>
</protein>
<sequence length="215" mass="23762">MKSFAADSQILASSHSPSFLSPKNFPENSLCNALGIHTPSYPFRLVPHLHQIVSGDQSNGTGTPLGIQVLHTPGHTPDELALWDDSEKMLYVGDTLYEYDNIIFPNEGSIVTWFSTVDYLISFVQSHSEASRECPAALVDVRINCGHATACGPALEVLQLTRDFMMDVVSGREKVQSRIRKRGAWTVQYRQSGGRLALTCPEQLVLEARNKMLSV</sequence>
<dbReference type="PANTHER" id="PTHR42951">
    <property type="entry name" value="METALLO-BETA-LACTAMASE DOMAIN-CONTAINING"/>
    <property type="match status" value="1"/>
</dbReference>
<organism>
    <name type="scientific">Serpula lacrymans var. lacrymans (strain S7.9)</name>
    <name type="common">Dry rot fungus</name>
    <dbReference type="NCBI Taxonomy" id="578457"/>
    <lineage>
        <taxon>Eukaryota</taxon>
        <taxon>Fungi</taxon>
        <taxon>Dikarya</taxon>
        <taxon>Basidiomycota</taxon>
        <taxon>Agaricomycotina</taxon>
        <taxon>Agaricomycetes</taxon>
        <taxon>Agaricomycetidae</taxon>
        <taxon>Boletales</taxon>
        <taxon>Coniophorineae</taxon>
        <taxon>Serpulaceae</taxon>
        <taxon>Serpula</taxon>
    </lineage>
</organism>
<dbReference type="OrthoDB" id="3341310at2759"/>
<dbReference type="Pfam" id="PF00753">
    <property type="entry name" value="Lactamase_B"/>
    <property type="match status" value="1"/>
</dbReference>
<gene>
    <name evidence="2" type="ORF">SERLADRAFT_389296</name>
</gene>
<dbReference type="PANTHER" id="PTHR42951:SF4">
    <property type="entry name" value="ACYL-COENZYME A THIOESTERASE MBLAC2"/>
    <property type="match status" value="1"/>
</dbReference>
<evidence type="ECO:0000313" key="2">
    <source>
        <dbReference type="EMBL" id="EGO24303.1"/>
    </source>
</evidence>
<dbReference type="KEGG" id="sla:SERLADRAFT_389296"/>
<dbReference type="InterPro" id="IPR036866">
    <property type="entry name" value="RibonucZ/Hydroxyglut_hydro"/>
</dbReference>
<dbReference type="Proteomes" id="UP000008064">
    <property type="component" value="Unassembled WGS sequence"/>
</dbReference>
<dbReference type="RefSeq" id="XP_007318322.1">
    <property type="nucleotide sequence ID" value="XM_007318260.1"/>
</dbReference>
<accession>F8NW46</accession>
<proteinExistence type="predicted"/>
<dbReference type="AlphaFoldDB" id="F8NW46"/>
<dbReference type="GeneID" id="18811384"/>
<dbReference type="CDD" id="cd06262">
    <property type="entry name" value="metallo-hydrolase-like_MBL-fold"/>
    <property type="match status" value="1"/>
</dbReference>
<dbReference type="EMBL" id="GL945434">
    <property type="protein sequence ID" value="EGO24303.1"/>
    <property type="molecule type" value="Genomic_DNA"/>
</dbReference>
<dbReference type="InterPro" id="IPR001279">
    <property type="entry name" value="Metallo-B-lactamas"/>
</dbReference>
<dbReference type="Gene3D" id="3.60.15.10">
    <property type="entry name" value="Ribonuclease Z/Hydroxyacylglutathione hydrolase-like"/>
    <property type="match status" value="1"/>
</dbReference>
<reference evidence="2" key="1">
    <citation type="submission" date="2011-04" db="EMBL/GenBank/DDBJ databases">
        <title>Evolution of plant cell wall degrading machinery underlies the functional diversity of forest fungi.</title>
        <authorList>
            <consortium name="US DOE Joint Genome Institute (JGI-PGF)"/>
            <person name="Eastwood D.C."/>
            <person name="Floudas D."/>
            <person name="Binder M."/>
            <person name="Majcherczyk A."/>
            <person name="Schneider P."/>
            <person name="Aerts A."/>
            <person name="Asiegbu F.O."/>
            <person name="Baker S.E."/>
            <person name="Barry K."/>
            <person name="Bendiksby M."/>
            <person name="Blumentritt M."/>
            <person name="Coutinho P.M."/>
            <person name="Cullen D."/>
            <person name="Cullen D."/>
            <person name="Gathman A."/>
            <person name="Goodell B."/>
            <person name="Henrissat B."/>
            <person name="Ihrmark K."/>
            <person name="Kauserud H."/>
            <person name="Kohler A."/>
            <person name="LaButti K."/>
            <person name="Lapidus A."/>
            <person name="Lavin J.L."/>
            <person name="Lee Y.-H."/>
            <person name="Lindquist E."/>
            <person name="Lilly W."/>
            <person name="Lucas S."/>
            <person name="Morin E."/>
            <person name="Murat C."/>
            <person name="Oguiza J.A."/>
            <person name="Park J."/>
            <person name="Pisabarro A.G."/>
            <person name="Riley R."/>
            <person name="Rosling A."/>
            <person name="Salamov A."/>
            <person name="Schmidt O."/>
            <person name="Schmutz J."/>
            <person name="Skrede I."/>
            <person name="Stenlid J."/>
            <person name="Wiebenga A."/>
            <person name="Xie X."/>
            <person name="Kues U."/>
            <person name="Hibbett D.S."/>
            <person name="Hoffmeister D."/>
            <person name="Hogberg N."/>
            <person name="Martin F."/>
            <person name="Grigoriev I.V."/>
            <person name="Watkinson S.C."/>
        </authorList>
    </citation>
    <scope>NUCLEOTIDE SEQUENCE</scope>
    <source>
        <strain evidence="2">S7.9</strain>
    </source>
</reference>
<dbReference type="SUPFAM" id="SSF56281">
    <property type="entry name" value="Metallo-hydrolase/oxidoreductase"/>
    <property type="match status" value="1"/>
</dbReference>
<dbReference type="InterPro" id="IPR050855">
    <property type="entry name" value="NDM-1-like"/>
</dbReference>